<dbReference type="EMBL" id="CP077683">
    <property type="protein sequence ID" value="QXE91555.1"/>
    <property type="molecule type" value="Genomic_DNA"/>
</dbReference>
<keyword evidence="2" id="KW-1185">Reference proteome</keyword>
<dbReference type="Proteomes" id="UP000683559">
    <property type="component" value="Chromosome"/>
</dbReference>
<protein>
    <recommendedName>
        <fullName evidence="3">Methyltransferase domain-containing protein</fullName>
    </recommendedName>
</protein>
<name>A0ABX8LLI2_9BACT</name>
<evidence type="ECO:0008006" key="3">
    <source>
        <dbReference type="Google" id="ProtNLM"/>
    </source>
</evidence>
<proteinExistence type="predicted"/>
<evidence type="ECO:0000313" key="1">
    <source>
        <dbReference type="EMBL" id="QXE91555.1"/>
    </source>
</evidence>
<organism evidence="1 2">
    <name type="scientific">Geomonas subterranea</name>
    <dbReference type="NCBI Taxonomy" id="2847989"/>
    <lineage>
        <taxon>Bacteria</taxon>
        <taxon>Pseudomonadati</taxon>
        <taxon>Thermodesulfobacteriota</taxon>
        <taxon>Desulfuromonadia</taxon>
        <taxon>Geobacterales</taxon>
        <taxon>Geobacteraceae</taxon>
        <taxon>Geomonas</taxon>
    </lineage>
</organism>
<accession>A0ABX8LLI2</accession>
<evidence type="ECO:0000313" key="2">
    <source>
        <dbReference type="Proteomes" id="UP000683559"/>
    </source>
</evidence>
<dbReference type="RefSeq" id="WP_217288136.1">
    <property type="nucleotide sequence ID" value="NZ_CP077683.1"/>
</dbReference>
<gene>
    <name evidence="1" type="ORF">KP001_03130</name>
</gene>
<sequence length="227" mass="25991">MSNIRFRNSRYWSNRELRKIAPLLSGKVLNVSAWRDGDKEGGTYRENYFTGAASYGITNWKAEAKGFQGDLPGEIFLDLEEELPLELAGGFDVVFNHTTLEHVFEVFTAFSNLCRLSRDVVIVVVPFLQEQHAPYGDYWRFTPWAIQKLFLKSGLTPAYLNFNDGPKDAIYIFAAGARNPETAARLGKVEGNRLDKVDQTYLGVRFMDREPLLLKGLRALYHAFRRR</sequence>
<reference evidence="1 2" key="1">
    <citation type="submission" date="2021-06" db="EMBL/GenBank/DDBJ databases">
        <title>Gemonas diversity in paddy soil.</title>
        <authorList>
            <person name="Liu G."/>
        </authorList>
    </citation>
    <scope>NUCLEOTIDE SEQUENCE [LARGE SCALE GENOMIC DNA]</scope>
    <source>
        <strain evidence="1 2">RG2</strain>
    </source>
</reference>